<sequence length="630" mass="67416">MIHKPRPFAPRGSPAMSRASQNAPSTLPSSQFYPHAPAAKSAHSAIYINRTSTQTRPSPIYAPRTRRGSGLRYDYSEKALSFDLSQSSISLAMGSDNDADGDLDKDEDVQRLVGEDESNMKYPSSAGRMVILLSLCLSVFLMALGRRTHSPKYKPATAIPKITDEFASLNDVGWYGTSYLLATASLQLLFGKFYTFFCIKTVYISAIVVFEVGSLICAAAPTSLVLIIGRTIAGAGGAGIFSGALVILAYTVPIEKRPMYAGYVGSVWGISSLAGPLLGGLFADTLTWRWCFWINIPIGAVSLTLLTLCLTIPKRAANRPSLMSIISQLDLPGNALFIPSVVCLLLALEQAGTKLPWNSPRIIGLLATSGTLFILFIILQFYLKDKATIPFRVMKKRTVWSAAIFTFHLGAAYVVSVYYLPIWFQAVKGASALQSGLMNLPLLLIVVVFSVIIGMAVTATGMFAPFMILSSVFMAAGYSLFELLDINSSPALWVGVQLIAGTGVGCGLQLPVMAAQSVLDMADVATGTAIMVFLQTLGGSVFVAVAQSVFAQALTKKLEQAVPGVDAEMILKVGATAVKDLGTESDVRLITVAYSEALREVFLVCAVTAGVSTIGSLAAEWRSIKKNNQK</sequence>
<keyword evidence="2 6" id="KW-0812">Transmembrane</keyword>
<feature type="transmembrane region" description="Helical" evidence="6">
    <location>
        <begin position="287"/>
        <end position="310"/>
    </location>
</feature>
<dbReference type="Gene3D" id="1.20.1250.20">
    <property type="entry name" value="MFS general substrate transporter like domains"/>
    <property type="match status" value="1"/>
</dbReference>
<organism evidence="8 9">
    <name type="scientific">Ceratocystis lukuohia</name>
    <dbReference type="NCBI Taxonomy" id="2019550"/>
    <lineage>
        <taxon>Eukaryota</taxon>
        <taxon>Fungi</taxon>
        <taxon>Dikarya</taxon>
        <taxon>Ascomycota</taxon>
        <taxon>Pezizomycotina</taxon>
        <taxon>Sordariomycetes</taxon>
        <taxon>Hypocreomycetidae</taxon>
        <taxon>Microascales</taxon>
        <taxon>Ceratocystidaceae</taxon>
        <taxon>Ceratocystis</taxon>
    </lineage>
</organism>
<evidence type="ECO:0000313" key="8">
    <source>
        <dbReference type="EMBL" id="KAL2886143.1"/>
    </source>
</evidence>
<dbReference type="PANTHER" id="PTHR23501:SF199">
    <property type="entry name" value="MFS EFFLUX TRANSPORTER INPD-RELATED"/>
    <property type="match status" value="1"/>
</dbReference>
<protein>
    <submittedName>
        <fullName evidence="8">Major facilitator superfamily transporter</fullName>
    </submittedName>
</protein>
<dbReference type="EMBL" id="JABSNW010000007">
    <property type="protein sequence ID" value="KAL2886143.1"/>
    <property type="molecule type" value="Genomic_DNA"/>
</dbReference>
<feature type="transmembrane region" description="Helical" evidence="6">
    <location>
        <begin position="490"/>
        <end position="512"/>
    </location>
</feature>
<dbReference type="Proteomes" id="UP001610728">
    <property type="component" value="Unassembled WGS sequence"/>
</dbReference>
<feature type="transmembrane region" description="Helical" evidence="6">
    <location>
        <begin position="466"/>
        <end position="484"/>
    </location>
</feature>
<accession>A0ABR4MCZ7</accession>
<dbReference type="GeneID" id="98120710"/>
<feature type="transmembrane region" description="Helical" evidence="6">
    <location>
        <begin position="260"/>
        <end position="281"/>
    </location>
</feature>
<proteinExistence type="predicted"/>
<evidence type="ECO:0000256" key="1">
    <source>
        <dbReference type="ARBA" id="ARBA00004141"/>
    </source>
</evidence>
<evidence type="ECO:0000256" key="2">
    <source>
        <dbReference type="ARBA" id="ARBA00022692"/>
    </source>
</evidence>
<feature type="transmembrane region" description="Helical" evidence="6">
    <location>
        <begin position="126"/>
        <end position="145"/>
    </location>
</feature>
<dbReference type="SUPFAM" id="SSF103473">
    <property type="entry name" value="MFS general substrate transporter"/>
    <property type="match status" value="1"/>
</dbReference>
<evidence type="ECO:0000313" key="9">
    <source>
        <dbReference type="Proteomes" id="UP001610728"/>
    </source>
</evidence>
<dbReference type="InterPro" id="IPR036259">
    <property type="entry name" value="MFS_trans_sf"/>
</dbReference>
<dbReference type="InterPro" id="IPR020846">
    <property type="entry name" value="MFS_dom"/>
</dbReference>
<gene>
    <name evidence="8" type="ORF">HOO65_070605</name>
</gene>
<feature type="transmembrane region" description="Helical" evidence="6">
    <location>
        <begin position="399"/>
        <end position="420"/>
    </location>
</feature>
<feature type="region of interest" description="Disordered" evidence="5">
    <location>
        <begin position="1"/>
        <end position="35"/>
    </location>
</feature>
<feature type="transmembrane region" description="Helical" evidence="6">
    <location>
        <begin position="202"/>
        <end position="221"/>
    </location>
</feature>
<feature type="domain" description="Major facilitator superfamily (MFS) profile" evidence="7">
    <location>
        <begin position="131"/>
        <end position="624"/>
    </location>
</feature>
<dbReference type="Pfam" id="PF07690">
    <property type="entry name" value="MFS_1"/>
    <property type="match status" value="1"/>
</dbReference>
<feature type="transmembrane region" description="Helical" evidence="6">
    <location>
        <begin position="360"/>
        <end position="379"/>
    </location>
</feature>
<dbReference type="InterPro" id="IPR011701">
    <property type="entry name" value="MFS"/>
</dbReference>
<keyword evidence="3 6" id="KW-1133">Transmembrane helix</keyword>
<feature type="transmembrane region" description="Helical" evidence="6">
    <location>
        <begin position="227"/>
        <end position="248"/>
    </location>
</feature>
<dbReference type="CDD" id="cd17502">
    <property type="entry name" value="MFS_Azr1_MDR_like"/>
    <property type="match status" value="1"/>
</dbReference>
<dbReference type="Gene3D" id="1.20.1720.10">
    <property type="entry name" value="Multidrug resistance protein D"/>
    <property type="match status" value="1"/>
</dbReference>
<keyword evidence="4 6" id="KW-0472">Membrane</keyword>
<comment type="subcellular location">
    <subcellularLocation>
        <location evidence="1">Membrane</location>
        <topology evidence="1">Multi-pass membrane protein</topology>
    </subcellularLocation>
</comment>
<reference evidence="8 9" key="1">
    <citation type="submission" date="2020-05" db="EMBL/GenBank/DDBJ databases">
        <title>Ceratocystis lukuohia genome.</title>
        <authorList>
            <person name="Harrington T.C."/>
            <person name="Kim K."/>
            <person name="Mayers C.G."/>
        </authorList>
    </citation>
    <scope>NUCLEOTIDE SEQUENCE [LARGE SCALE GENOMIC DNA]</scope>
    <source>
        <strain evidence="8 9">C4212</strain>
    </source>
</reference>
<dbReference type="RefSeq" id="XP_070857323.1">
    <property type="nucleotide sequence ID" value="XM_071004939.1"/>
</dbReference>
<evidence type="ECO:0000259" key="7">
    <source>
        <dbReference type="PROSITE" id="PS50850"/>
    </source>
</evidence>
<evidence type="ECO:0000256" key="3">
    <source>
        <dbReference type="ARBA" id="ARBA00022989"/>
    </source>
</evidence>
<feature type="transmembrane region" description="Helical" evidence="6">
    <location>
        <begin position="440"/>
        <end position="459"/>
    </location>
</feature>
<name>A0ABR4MCZ7_9PEZI</name>
<dbReference type="PROSITE" id="PS50850">
    <property type="entry name" value="MFS"/>
    <property type="match status" value="1"/>
</dbReference>
<evidence type="ECO:0000256" key="5">
    <source>
        <dbReference type="SAM" id="MobiDB-lite"/>
    </source>
</evidence>
<evidence type="ECO:0000256" key="4">
    <source>
        <dbReference type="ARBA" id="ARBA00023136"/>
    </source>
</evidence>
<keyword evidence="9" id="KW-1185">Reference proteome</keyword>
<dbReference type="PANTHER" id="PTHR23501">
    <property type="entry name" value="MAJOR FACILITATOR SUPERFAMILY"/>
    <property type="match status" value="1"/>
</dbReference>
<feature type="compositionally biased region" description="Polar residues" evidence="5">
    <location>
        <begin position="18"/>
        <end position="32"/>
    </location>
</feature>
<comment type="caution">
    <text evidence="8">The sequence shown here is derived from an EMBL/GenBank/DDBJ whole genome shotgun (WGS) entry which is preliminary data.</text>
</comment>
<feature type="transmembrane region" description="Helical" evidence="6">
    <location>
        <begin position="524"/>
        <end position="550"/>
    </location>
</feature>
<evidence type="ECO:0000256" key="6">
    <source>
        <dbReference type="SAM" id="Phobius"/>
    </source>
</evidence>
<feature type="transmembrane region" description="Helical" evidence="6">
    <location>
        <begin position="172"/>
        <end position="190"/>
    </location>
</feature>